<dbReference type="RefSeq" id="WP_102073474.1">
    <property type="nucleotide sequence ID" value="NZ_PDNW01000005.1"/>
</dbReference>
<keyword evidence="3" id="KW-1185">Reference proteome</keyword>
<dbReference type="OrthoDB" id="9782155at2"/>
<organism evidence="2 3">
    <name type="scientific">Pollutimonas subterranea</name>
    <dbReference type="NCBI Taxonomy" id="2045210"/>
    <lineage>
        <taxon>Bacteria</taxon>
        <taxon>Pseudomonadati</taxon>
        <taxon>Pseudomonadota</taxon>
        <taxon>Betaproteobacteria</taxon>
        <taxon>Burkholderiales</taxon>
        <taxon>Alcaligenaceae</taxon>
        <taxon>Pollutimonas</taxon>
    </lineage>
</organism>
<dbReference type="InterPro" id="IPR011032">
    <property type="entry name" value="GroES-like_sf"/>
</dbReference>
<evidence type="ECO:0000259" key="1">
    <source>
        <dbReference type="SMART" id="SM00829"/>
    </source>
</evidence>
<accession>A0A2N4U5S0</accession>
<dbReference type="PANTHER" id="PTHR43677:SF1">
    <property type="entry name" value="ACRYLYL-COA REDUCTASE ACUI-RELATED"/>
    <property type="match status" value="1"/>
</dbReference>
<dbReference type="InterPro" id="IPR013154">
    <property type="entry name" value="ADH-like_N"/>
</dbReference>
<evidence type="ECO:0000313" key="2">
    <source>
        <dbReference type="EMBL" id="PLC50371.1"/>
    </source>
</evidence>
<dbReference type="InterPro" id="IPR020843">
    <property type="entry name" value="ER"/>
</dbReference>
<dbReference type="EMBL" id="PDNW01000005">
    <property type="protein sequence ID" value="PLC50371.1"/>
    <property type="molecule type" value="Genomic_DNA"/>
</dbReference>
<dbReference type="Pfam" id="PF08240">
    <property type="entry name" value="ADH_N"/>
    <property type="match status" value="1"/>
</dbReference>
<dbReference type="Gene3D" id="3.40.50.720">
    <property type="entry name" value="NAD(P)-binding Rossmann-like Domain"/>
    <property type="match status" value="1"/>
</dbReference>
<dbReference type="InterPro" id="IPR014188">
    <property type="entry name" value="Acrylyl-CoA_reductase_AcuI"/>
</dbReference>
<dbReference type="Proteomes" id="UP000234190">
    <property type="component" value="Unassembled WGS sequence"/>
</dbReference>
<reference evidence="2 3" key="1">
    <citation type="submission" date="2017-10" db="EMBL/GenBank/DDBJ databases">
        <title>Two draft genome sequences of Pusillimonas sp. strains isolated from a nitrate- and radionuclide-contaminated groundwater in Russia.</title>
        <authorList>
            <person name="Grouzdev D.S."/>
            <person name="Tourova T.P."/>
            <person name="Goeva M.A."/>
            <person name="Babich T.L."/>
            <person name="Sokolova D.S."/>
            <person name="Abdullin R."/>
            <person name="Poltaraus A.B."/>
            <person name="Toshchakov S.V."/>
            <person name="Nazina T.N."/>
        </authorList>
    </citation>
    <scope>NUCLEOTIDE SEQUENCE [LARGE SCALE GENOMIC DNA]</scope>
    <source>
        <strain evidence="2 3">JR1/69-3-13</strain>
    </source>
</reference>
<evidence type="ECO:0000313" key="3">
    <source>
        <dbReference type="Proteomes" id="UP000234190"/>
    </source>
</evidence>
<comment type="caution">
    <text evidence="2">The sequence shown here is derived from an EMBL/GenBank/DDBJ whole genome shotgun (WGS) entry which is preliminary data.</text>
</comment>
<sequence length="329" mass="34699">MTQFTAYRLHSAIQDALPQGRFETISIDDLSAGDVVIRIAYSSLNYKDALANAGIGKIIRSYPRIGGIDLAGYVVSSASPAFKEGDEVVVHGFSIGVDHDGGHAQYARVRSEWVMALPAGLSLLEACTLGAAGYTAGLALHWMEQCGLSPEQGDIAVTGATGGVASVAIDILTQRGYRVCAFSGKEGVKSYLERLGAAEVLPAPDTTTVPALAKAQWAGAVDSVGGSTLAWLLSATKPEGILTSFGNTGGAELPTTVFPFILRGVKLLGINANSPMSLRRTVWDKLSTIYRPAHLSDIAQLIEFPDLPKAMSAMLARATHGRTVIRMHS</sequence>
<name>A0A2N4U5S0_9BURK</name>
<dbReference type="InterPro" id="IPR013149">
    <property type="entry name" value="ADH-like_C"/>
</dbReference>
<dbReference type="InterPro" id="IPR036291">
    <property type="entry name" value="NAD(P)-bd_dom_sf"/>
</dbReference>
<proteinExistence type="predicted"/>
<feature type="domain" description="Enoyl reductase (ER)" evidence="1">
    <location>
        <begin position="20"/>
        <end position="325"/>
    </location>
</feature>
<dbReference type="CDD" id="cd05280">
    <property type="entry name" value="MDR_yhdh_yhfp"/>
    <property type="match status" value="1"/>
</dbReference>
<dbReference type="PANTHER" id="PTHR43677">
    <property type="entry name" value="SHORT-CHAIN DEHYDROGENASE/REDUCTASE"/>
    <property type="match status" value="1"/>
</dbReference>
<dbReference type="AlphaFoldDB" id="A0A2N4U5S0"/>
<dbReference type="SUPFAM" id="SSF50129">
    <property type="entry name" value="GroES-like"/>
    <property type="match status" value="1"/>
</dbReference>
<dbReference type="Gene3D" id="3.90.180.10">
    <property type="entry name" value="Medium-chain alcohol dehydrogenases, catalytic domain"/>
    <property type="match status" value="1"/>
</dbReference>
<dbReference type="SMART" id="SM00829">
    <property type="entry name" value="PKS_ER"/>
    <property type="match status" value="1"/>
</dbReference>
<dbReference type="GO" id="GO:0043957">
    <property type="term" value="F:acryloyl-CoA reductase (NADPH) activity"/>
    <property type="evidence" value="ECO:0007669"/>
    <property type="project" value="TreeGrafter"/>
</dbReference>
<dbReference type="NCBIfam" id="TIGR02823">
    <property type="entry name" value="oxido_YhdH"/>
    <property type="match status" value="1"/>
</dbReference>
<protein>
    <submittedName>
        <fullName evidence="2">Zinc-binding dehydrogenase</fullName>
    </submittedName>
</protein>
<gene>
    <name evidence="2" type="ORF">CR159_07885</name>
</gene>
<dbReference type="SUPFAM" id="SSF51735">
    <property type="entry name" value="NAD(P)-binding Rossmann-fold domains"/>
    <property type="match status" value="1"/>
</dbReference>
<dbReference type="InterPro" id="IPR051397">
    <property type="entry name" value="Zn-ADH-like_protein"/>
</dbReference>
<dbReference type="Pfam" id="PF00107">
    <property type="entry name" value="ADH_zinc_N"/>
    <property type="match status" value="1"/>
</dbReference>